<dbReference type="RefSeq" id="WP_003285647.1">
    <property type="nucleotide sequence ID" value="NZ_CP036186.1"/>
</dbReference>
<name>A0A2N8R9E4_STUST</name>
<proteinExistence type="predicted"/>
<organism evidence="1 2">
    <name type="scientific">Stutzerimonas stutzeri</name>
    <name type="common">Pseudomonas stutzeri</name>
    <dbReference type="NCBI Taxonomy" id="316"/>
    <lineage>
        <taxon>Bacteria</taxon>
        <taxon>Pseudomonadati</taxon>
        <taxon>Pseudomonadota</taxon>
        <taxon>Gammaproteobacteria</taxon>
        <taxon>Pseudomonadales</taxon>
        <taxon>Pseudomonadaceae</taxon>
        <taxon>Stutzerimonas</taxon>
    </lineage>
</organism>
<evidence type="ECO:0000313" key="1">
    <source>
        <dbReference type="EMBL" id="PNF57713.1"/>
    </source>
</evidence>
<accession>A0A2N8R9E4</accession>
<dbReference type="AlphaFoldDB" id="A0A2N8R9E4"/>
<dbReference type="SUPFAM" id="SSF53850">
    <property type="entry name" value="Periplasmic binding protein-like II"/>
    <property type="match status" value="1"/>
</dbReference>
<dbReference type="EMBL" id="POUM01000022">
    <property type="protein sequence ID" value="PNF57713.1"/>
    <property type="molecule type" value="Genomic_DNA"/>
</dbReference>
<reference evidence="1 2" key="1">
    <citation type="submission" date="2018-01" db="EMBL/GenBank/DDBJ databases">
        <title>Denitrification phenotypes of diverse strains of Pseudomonas stutzeri.</title>
        <authorList>
            <person name="Milligan D.A."/>
            <person name="Bergaust L."/>
            <person name="Bakken L.R."/>
            <person name="Frostegard A."/>
        </authorList>
    </citation>
    <scope>NUCLEOTIDE SEQUENCE [LARGE SCALE GENOMIC DNA]</scope>
    <source>
        <strain evidence="1 2">CCUG 44592</strain>
    </source>
</reference>
<sequence length="256" mass="28924">MQKLLLLLLAVFPLHVLAAEPIAVWAYQPSPPFASGHSVGLSEAMVQLLNEHPTNHGRYDFQLTQLPRKRVDARLAANKPGVLLWATPEFFPERLTAHASWTRPLLCDIQDFVSRSDAPVNYDGPRSLHGLRLGGILGHRYRALENDIDKGLIQREDVHSDLQNLNKLLSERLDVALIPRSSRLFYSLTEIPEGQLHVSPSPLYVFDRHVLMTASLNADATQFVQQLIADLPHSARWQTLLRRYGLQPMNAPCSYF</sequence>
<evidence type="ECO:0000313" key="2">
    <source>
        <dbReference type="Proteomes" id="UP000236003"/>
    </source>
</evidence>
<protein>
    <submittedName>
        <fullName evidence="1">PAAT family amino acid ABC transporter substrate-binding protein</fullName>
    </submittedName>
</protein>
<dbReference type="Proteomes" id="UP000236003">
    <property type="component" value="Unassembled WGS sequence"/>
</dbReference>
<comment type="caution">
    <text evidence="1">The sequence shown here is derived from an EMBL/GenBank/DDBJ whole genome shotgun (WGS) entry which is preliminary data.</text>
</comment>
<gene>
    <name evidence="1" type="ORF">CXK99_20285</name>
</gene>